<reference evidence="2 3" key="1">
    <citation type="submission" date="2024-01" db="EMBL/GenBank/DDBJ databases">
        <title>Genome assemblies of Stephania.</title>
        <authorList>
            <person name="Yang L."/>
        </authorList>
    </citation>
    <scope>NUCLEOTIDE SEQUENCE [LARGE SCALE GENOMIC DNA]</scope>
    <source>
        <strain evidence="2">QJT</strain>
        <tissue evidence="2">Leaf</tissue>
    </source>
</reference>
<gene>
    <name evidence="2" type="ORF">Sjap_007686</name>
</gene>
<dbReference type="SUPFAM" id="SSF81383">
    <property type="entry name" value="F-box domain"/>
    <property type="match status" value="1"/>
</dbReference>
<sequence>MRRPRRSLPELPHEILAQEILPRLPAKSLRRFKFVCKRWRDLINDPTFIDTHLLHLNHQPTSNQQINVLYTNQGRIYSRIIKLDFLSSIQVLRNPLPSADWFQPRKHVEPSFWGSCNGLVCVRTDDSLGLWNPCTGSYRALDYDPLLGPASHGFGYDANTKDYKLVVISEKQLYMGNVITPQVIRVFSLNSNSWRTLSDSVYPCSWMESGMFIDGVVYWVKFEKVICFDIHAEVFSELRLPDISFSELRLRLPDISPTHKICKIQISEIGGSLAISYLLNCIFHEVWVMVKENWIKMYSVDVLQNPLGLTISNH</sequence>
<dbReference type="InterPro" id="IPR001810">
    <property type="entry name" value="F-box_dom"/>
</dbReference>
<dbReference type="Pfam" id="PF12937">
    <property type="entry name" value="F-box-like"/>
    <property type="match status" value="1"/>
</dbReference>
<dbReference type="Proteomes" id="UP001417504">
    <property type="component" value="Unassembled WGS sequence"/>
</dbReference>
<dbReference type="CDD" id="cd22157">
    <property type="entry name" value="F-box_AtFBW1-like"/>
    <property type="match status" value="1"/>
</dbReference>
<comment type="caution">
    <text evidence="2">The sequence shown here is derived from an EMBL/GenBank/DDBJ whole genome shotgun (WGS) entry which is preliminary data.</text>
</comment>
<protein>
    <recommendedName>
        <fullName evidence="1">F-box domain-containing protein</fullName>
    </recommendedName>
</protein>
<dbReference type="SMART" id="SM00256">
    <property type="entry name" value="FBOX"/>
    <property type="match status" value="1"/>
</dbReference>
<dbReference type="Pfam" id="PF07734">
    <property type="entry name" value="FBA_1"/>
    <property type="match status" value="1"/>
</dbReference>
<dbReference type="PANTHER" id="PTHR31672:SF13">
    <property type="entry name" value="F-BOX PROTEIN CPR30-LIKE"/>
    <property type="match status" value="1"/>
</dbReference>
<dbReference type="InterPro" id="IPR050796">
    <property type="entry name" value="SCF_F-box_component"/>
</dbReference>
<dbReference type="Gene3D" id="1.20.1280.50">
    <property type="match status" value="1"/>
</dbReference>
<accession>A0AAP0PAN2</accession>
<dbReference type="EMBL" id="JBBNAE010000003">
    <property type="protein sequence ID" value="KAK9137092.1"/>
    <property type="molecule type" value="Genomic_DNA"/>
</dbReference>
<dbReference type="InterPro" id="IPR006527">
    <property type="entry name" value="F-box-assoc_dom_typ1"/>
</dbReference>
<organism evidence="2 3">
    <name type="scientific">Stephania japonica</name>
    <dbReference type="NCBI Taxonomy" id="461633"/>
    <lineage>
        <taxon>Eukaryota</taxon>
        <taxon>Viridiplantae</taxon>
        <taxon>Streptophyta</taxon>
        <taxon>Embryophyta</taxon>
        <taxon>Tracheophyta</taxon>
        <taxon>Spermatophyta</taxon>
        <taxon>Magnoliopsida</taxon>
        <taxon>Ranunculales</taxon>
        <taxon>Menispermaceae</taxon>
        <taxon>Menispermoideae</taxon>
        <taxon>Cissampelideae</taxon>
        <taxon>Stephania</taxon>
    </lineage>
</organism>
<name>A0AAP0PAN2_9MAGN</name>
<evidence type="ECO:0000313" key="3">
    <source>
        <dbReference type="Proteomes" id="UP001417504"/>
    </source>
</evidence>
<dbReference type="InterPro" id="IPR017451">
    <property type="entry name" value="F-box-assoc_interact_dom"/>
</dbReference>
<keyword evidence="3" id="KW-1185">Reference proteome</keyword>
<dbReference type="PANTHER" id="PTHR31672">
    <property type="entry name" value="BNACNNG10540D PROTEIN"/>
    <property type="match status" value="1"/>
</dbReference>
<evidence type="ECO:0000313" key="2">
    <source>
        <dbReference type="EMBL" id="KAK9137092.1"/>
    </source>
</evidence>
<dbReference type="InterPro" id="IPR036047">
    <property type="entry name" value="F-box-like_dom_sf"/>
</dbReference>
<feature type="domain" description="F-box" evidence="1">
    <location>
        <begin position="11"/>
        <end position="52"/>
    </location>
</feature>
<dbReference type="AlphaFoldDB" id="A0AAP0PAN2"/>
<dbReference type="NCBIfam" id="TIGR01640">
    <property type="entry name" value="F_box_assoc_1"/>
    <property type="match status" value="1"/>
</dbReference>
<proteinExistence type="predicted"/>
<evidence type="ECO:0000259" key="1">
    <source>
        <dbReference type="SMART" id="SM00256"/>
    </source>
</evidence>